<dbReference type="GO" id="GO:0035497">
    <property type="term" value="F:cAMP response element binding"/>
    <property type="evidence" value="ECO:0007669"/>
    <property type="project" value="TreeGrafter"/>
</dbReference>
<evidence type="ECO:0000256" key="2">
    <source>
        <dbReference type="ARBA" id="ARBA00023015"/>
    </source>
</evidence>
<evidence type="ECO:0000259" key="7">
    <source>
        <dbReference type="PROSITE" id="PS50217"/>
    </source>
</evidence>
<dbReference type="Proteomes" id="UP000494206">
    <property type="component" value="Unassembled WGS sequence"/>
</dbReference>
<evidence type="ECO:0000256" key="4">
    <source>
        <dbReference type="ARBA" id="ARBA00023163"/>
    </source>
</evidence>
<dbReference type="GO" id="GO:0005634">
    <property type="term" value="C:nucleus"/>
    <property type="evidence" value="ECO:0007669"/>
    <property type="project" value="UniProtKB-SubCell"/>
</dbReference>
<name>A0A8S1FFX4_9PELO</name>
<evidence type="ECO:0000256" key="5">
    <source>
        <dbReference type="ARBA" id="ARBA00023242"/>
    </source>
</evidence>
<dbReference type="PANTHER" id="PTHR46004:SF3">
    <property type="entry name" value="CYCLIC AMP RESPONSE ELEMENT-BINDING PROTEIN A"/>
    <property type="match status" value="1"/>
</dbReference>
<feature type="domain" description="BZIP" evidence="7">
    <location>
        <begin position="383"/>
        <end position="446"/>
    </location>
</feature>
<keyword evidence="5" id="KW-0539">Nucleus</keyword>
<dbReference type="PROSITE" id="PS50217">
    <property type="entry name" value="BZIP"/>
    <property type="match status" value="1"/>
</dbReference>
<evidence type="ECO:0000313" key="9">
    <source>
        <dbReference type="Proteomes" id="UP000494206"/>
    </source>
</evidence>
<feature type="compositionally biased region" description="Low complexity" evidence="6">
    <location>
        <begin position="118"/>
        <end position="131"/>
    </location>
</feature>
<dbReference type="InterPro" id="IPR004827">
    <property type="entry name" value="bZIP"/>
</dbReference>
<dbReference type="OrthoDB" id="674948at2759"/>
<feature type="region of interest" description="Disordered" evidence="6">
    <location>
        <begin position="443"/>
        <end position="462"/>
    </location>
</feature>
<evidence type="ECO:0000256" key="3">
    <source>
        <dbReference type="ARBA" id="ARBA00023125"/>
    </source>
</evidence>
<dbReference type="PANTHER" id="PTHR46004">
    <property type="entry name" value="CYCLIC AMP RESPONSE ELEMENT-BINDING PROTEIN A"/>
    <property type="match status" value="1"/>
</dbReference>
<dbReference type="CDD" id="cd14689">
    <property type="entry name" value="bZIP_CREB3"/>
    <property type="match status" value="1"/>
</dbReference>
<feature type="region of interest" description="Disordered" evidence="6">
    <location>
        <begin position="110"/>
        <end position="134"/>
    </location>
</feature>
<protein>
    <recommendedName>
        <fullName evidence="7">BZIP domain-containing protein</fullName>
    </recommendedName>
</protein>
<evidence type="ECO:0000313" key="8">
    <source>
        <dbReference type="EMBL" id="CAB3410932.1"/>
    </source>
</evidence>
<dbReference type="Gene3D" id="1.20.5.170">
    <property type="match status" value="1"/>
</dbReference>
<dbReference type="Pfam" id="PF00170">
    <property type="entry name" value="bZIP_1"/>
    <property type="match status" value="1"/>
</dbReference>
<dbReference type="SMART" id="SM00338">
    <property type="entry name" value="BRLZ"/>
    <property type="match status" value="1"/>
</dbReference>
<evidence type="ECO:0000256" key="6">
    <source>
        <dbReference type="SAM" id="MobiDB-lite"/>
    </source>
</evidence>
<comment type="subcellular location">
    <subcellularLocation>
        <location evidence="1">Nucleus</location>
    </subcellularLocation>
</comment>
<gene>
    <name evidence="8" type="ORF">CBOVIS_LOCUS12381</name>
</gene>
<dbReference type="SUPFAM" id="SSF57959">
    <property type="entry name" value="Leucine zipper domain"/>
    <property type="match status" value="1"/>
</dbReference>
<evidence type="ECO:0000256" key="1">
    <source>
        <dbReference type="ARBA" id="ARBA00004123"/>
    </source>
</evidence>
<dbReference type="EMBL" id="CADEPM010000012">
    <property type="protein sequence ID" value="CAB3410932.1"/>
    <property type="molecule type" value="Genomic_DNA"/>
</dbReference>
<dbReference type="GO" id="GO:0000981">
    <property type="term" value="F:DNA-binding transcription factor activity, RNA polymerase II-specific"/>
    <property type="evidence" value="ECO:0007669"/>
    <property type="project" value="TreeGrafter"/>
</dbReference>
<reference evidence="8 9" key="1">
    <citation type="submission" date="2020-04" db="EMBL/GenBank/DDBJ databases">
        <authorList>
            <person name="Laetsch R D."/>
            <person name="Stevens L."/>
            <person name="Kumar S."/>
            <person name="Blaxter L. M."/>
        </authorList>
    </citation>
    <scope>NUCLEOTIDE SEQUENCE [LARGE SCALE GENOMIC DNA]</scope>
</reference>
<organism evidence="8 9">
    <name type="scientific">Caenorhabditis bovis</name>
    <dbReference type="NCBI Taxonomy" id="2654633"/>
    <lineage>
        <taxon>Eukaryota</taxon>
        <taxon>Metazoa</taxon>
        <taxon>Ecdysozoa</taxon>
        <taxon>Nematoda</taxon>
        <taxon>Chromadorea</taxon>
        <taxon>Rhabditida</taxon>
        <taxon>Rhabditina</taxon>
        <taxon>Rhabditomorpha</taxon>
        <taxon>Rhabditoidea</taxon>
        <taxon>Rhabditidae</taxon>
        <taxon>Peloderinae</taxon>
        <taxon>Caenorhabditis</taxon>
    </lineage>
</organism>
<comment type="caution">
    <text evidence="8">The sequence shown here is derived from an EMBL/GenBank/DDBJ whole genome shotgun (WGS) entry which is preliminary data.</text>
</comment>
<sequence>MFRICVTFITYSKKNPKEQNSGAAGAVELAQLPADDACKMIDVSFQACVDRSTDNKMEDDWAQNNSVLHKDCFISSAAASSDNDMALHLATFDPNDAFDCESIQIKMEPSDETSDYHGSSSGSPSSSLSSPNNFKDEPLGLDINFCGGAFTNTNFSPAPGSSHSPVFGIMNGGQVSQQHSPLPPVAHFSHTHLNHQMTMHHGNPAPPQYIGPGHHHQQQANQQQQQNGMIFNDSLFYEGIVMNIPSTANIIVKEEIKEELLDDDGEFKTALLSSAIATSSREESEDDEHEMSMGGVDFLSTALQLNARKSGIGLAAAQQQLKSRTKMHEMAVRQKLITDQVSGWNNLNGNGDVQLSAEERRTLIQEGYEIPSRLPLTKSEEEALKIVRRKIKNKLSAQESRRKRKEYLDALEVRLQGCVQENGFLKSRLRALEQENHELKMRLHQYEEGSNGGQAQQPNGSN</sequence>
<feature type="compositionally biased region" description="Polar residues" evidence="6">
    <location>
        <begin position="453"/>
        <end position="462"/>
    </location>
</feature>
<dbReference type="AlphaFoldDB" id="A0A8S1FFX4"/>
<keyword evidence="9" id="KW-1185">Reference proteome</keyword>
<proteinExistence type="predicted"/>
<dbReference type="PROSITE" id="PS00036">
    <property type="entry name" value="BZIP_BASIC"/>
    <property type="match status" value="1"/>
</dbReference>
<keyword evidence="2" id="KW-0805">Transcription regulation</keyword>
<dbReference type="InterPro" id="IPR046347">
    <property type="entry name" value="bZIP_sf"/>
</dbReference>
<keyword evidence="3" id="KW-0238">DNA-binding</keyword>
<keyword evidence="4" id="KW-0804">Transcription</keyword>
<accession>A0A8S1FFX4</accession>